<name>A0A2R3Z8V1_9FLAO</name>
<evidence type="ECO:0000313" key="3">
    <source>
        <dbReference type="EMBL" id="AVR46690.1"/>
    </source>
</evidence>
<keyword evidence="1" id="KW-1133">Transmembrane helix</keyword>
<evidence type="ECO:0000256" key="1">
    <source>
        <dbReference type="SAM" id="Phobius"/>
    </source>
</evidence>
<accession>A0A2R3Z8V1</accession>
<feature type="transmembrane region" description="Helical" evidence="1">
    <location>
        <begin position="12"/>
        <end position="31"/>
    </location>
</feature>
<sequence length="203" mass="23267">MESKKRNAMKTLKITLIIMIVITFFGCGPRVTTKNPANTNLENYETFAFLPNTNAKVENKAYSKEDVNSMVINAISENLKEEGYRLDRSKPDLLVLVSTKTDAELATDTDAIYATYPYTTGISTVAPYYDPYYYYGYADYSNIIGYNYDVYNYKQGTLVIRLVDRQTKETVWKGVAKDAIYNETTKRGITKMVDDIFEEFPKK</sequence>
<gene>
    <name evidence="3" type="ORF">C7S20_16235</name>
</gene>
<keyword evidence="4" id="KW-1185">Reference proteome</keyword>
<keyword evidence="1" id="KW-0472">Membrane</keyword>
<protein>
    <recommendedName>
        <fullName evidence="2">DUF4136 domain-containing protein</fullName>
    </recommendedName>
</protein>
<evidence type="ECO:0000259" key="2">
    <source>
        <dbReference type="Pfam" id="PF13590"/>
    </source>
</evidence>
<dbReference type="KEGG" id="grs:C7S20_16235"/>
<feature type="domain" description="DUF4136" evidence="2">
    <location>
        <begin position="33"/>
        <end position="201"/>
    </location>
</feature>
<evidence type="ECO:0000313" key="4">
    <source>
        <dbReference type="Proteomes" id="UP000241507"/>
    </source>
</evidence>
<dbReference type="InterPro" id="IPR025411">
    <property type="entry name" value="DUF4136"/>
</dbReference>
<reference evidence="4" key="1">
    <citation type="submission" date="2018-03" db="EMBL/GenBank/DDBJ databases">
        <title>Gramella fulva sp. nov., isolated from a dry surface of tidal flat.</title>
        <authorList>
            <person name="Hwang S.H."/>
            <person name="Hwang W.M."/>
            <person name="Kang K."/>
            <person name="Ahn T.-Y."/>
        </authorList>
    </citation>
    <scope>NUCLEOTIDE SEQUENCE [LARGE SCALE GENOMIC DNA]</scope>
    <source>
        <strain evidence="4">SH35</strain>
    </source>
</reference>
<dbReference type="Gene3D" id="3.30.160.670">
    <property type="match status" value="1"/>
</dbReference>
<dbReference type="PROSITE" id="PS51257">
    <property type="entry name" value="PROKAR_LIPOPROTEIN"/>
    <property type="match status" value="1"/>
</dbReference>
<dbReference type="AlphaFoldDB" id="A0A2R3Z8V1"/>
<proteinExistence type="predicted"/>
<dbReference type="EMBL" id="CP028136">
    <property type="protein sequence ID" value="AVR46690.1"/>
    <property type="molecule type" value="Genomic_DNA"/>
</dbReference>
<keyword evidence="1" id="KW-0812">Transmembrane</keyword>
<organism evidence="3 4">
    <name type="scientific">Christiangramia fulva</name>
    <dbReference type="NCBI Taxonomy" id="2126553"/>
    <lineage>
        <taxon>Bacteria</taxon>
        <taxon>Pseudomonadati</taxon>
        <taxon>Bacteroidota</taxon>
        <taxon>Flavobacteriia</taxon>
        <taxon>Flavobacteriales</taxon>
        <taxon>Flavobacteriaceae</taxon>
        <taxon>Christiangramia</taxon>
    </lineage>
</organism>
<dbReference type="Proteomes" id="UP000241507">
    <property type="component" value="Chromosome"/>
</dbReference>
<dbReference type="Pfam" id="PF13590">
    <property type="entry name" value="DUF4136"/>
    <property type="match status" value="1"/>
</dbReference>